<organism evidence="1 2">
    <name type="scientific">Camellia lanceoleosa</name>
    <dbReference type="NCBI Taxonomy" id="1840588"/>
    <lineage>
        <taxon>Eukaryota</taxon>
        <taxon>Viridiplantae</taxon>
        <taxon>Streptophyta</taxon>
        <taxon>Embryophyta</taxon>
        <taxon>Tracheophyta</taxon>
        <taxon>Spermatophyta</taxon>
        <taxon>Magnoliopsida</taxon>
        <taxon>eudicotyledons</taxon>
        <taxon>Gunneridae</taxon>
        <taxon>Pentapetalae</taxon>
        <taxon>asterids</taxon>
        <taxon>Ericales</taxon>
        <taxon>Theaceae</taxon>
        <taxon>Camellia</taxon>
    </lineage>
</organism>
<sequence>MVQEGVKPDEATLIGVLRACSHSGLVQMGQLIFSTILDGIYGFSPAVKHYACLVDLFARAHGNLELSEFAAWKLIELQPENSGYYVVLSNRYALMGRWSDVEKVRMLMKERGLKKNLGSSSIELQPQDHVHELLAQ</sequence>
<evidence type="ECO:0000313" key="2">
    <source>
        <dbReference type="Proteomes" id="UP001060215"/>
    </source>
</evidence>
<evidence type="ECO:0000313" key="1">
    <source>
        <dbReference type="EMBL" id="KAI8004461.1"/>
    </source>
</evidence>
<dbReference type="EMBL" id="CM045766">
    <property type="protein sequence ID" value="KAI8004461.1"/>
    <property type="molecule type" value="Genomic_DNA"/>
</dbReference>
<keyword evidence="2" id="KW-1185">Reference proteome</keyword>
<accession>A0ACC0GWJ1</accession>
<proteinExistence type="predicted"/>
<dbReference type="Proteomes" id="UP001060215">
    <property type="component" value="Chromosome 9"/>
</dbReference>
<reference evidence="1 2" key="1">
    <citation type="journal article" date="2022" name="Plant J.">
        <title>Chromosome-level genome of Camellia lanceoleosa provides a valuable resource for understanding genome evolution and self-incompatibility.</title>
        <authorList>
            <person name="Gong W."/>
            <person name="Xiao S."/>
            <person name="Wang L."/>
            <person name="Liao Z."/>
            <person name="Chang Y."/>
            <person name="Mo W."/>
            <person name="Hu G."/>
            <person name="Li W."/>
            <person name="Zhao G."/>
            <person name="Zhu H."/>
            <person name="Hu X."/>
            <person name="Ji K."/>
            <person name="Xiang X."/>
            <person name="Song Q."/>
            <person name="Yuan D."/>
            <person name="Jin S."/>
            <person name="Zhang L."/>
        </authorList>
    </citation>
    <scope>NUCLEOTIDE SEQUENCE [LARGE SCALE GENOMIC DNA]</scope>
    <source>
        <strain evidence="1">SQ_2022a</strain>
    </source>
</reference>
<gene>
    <name evidence="1" type="ORF">LOK49_LG08G00049</name>
</gene>
<name>A0ACC0GWJ1_9ERIC</name>
<protein>
    <submittedName>
        <fullName evidence="1">Pentatricopeptide repeat-containing protein</fullName>
    </submittedName>
</protein>
<comment type="caution">
    <text evidence="1">The sequence shown here is derived from an EMBL/GenBank/DDBJ whole genome shotgun (WGS) entry which is preliminary data.</text>
</comment>